<gene>
    <name evidence="1" type="ORF">FHU39_000939</name>
</gene>
<organism evidence="1 2">
    <name type="scientific">Flexivirga oryzae</name>
    <dbReference type="NCBI Taxonomy" id="1794944"/>
    <lineage>
        <taxon>Bacteria</taxon>
        <taxon>Bacillati</taxon>
        <taxon>Actinomycetota</taxon>
        <taxon>Actinomycetes</taxon>
        <taxon>Micrococcales</taxon>
        <taxon>Dermacoccaceae</taxon>
        <taxon>Flexivirga</taxon>
    </lineage>
</organism>
<comment type="caution">
    <text evidence="1">The sequence shown here is derived from an EMBL/GenBank/DDBJ whole genome shotgun (WGS) entry which is preliminary data.</text>
</comment>
<evidence type="ECO:0000313" key="2">
    <source>
        <dbReference type="Proteomes" id="UP000559182"/>
    </source>
</evidence>
<name>A0A839N6W2_9MICO</name>
<protein>
    <submittedName>
        <fullName evidence="1">Uncharacterized protein</fullName>
    </submittedName>
</protein>
<reference evidence="1 2" key="1">
    <citation type="submission" date="2020-08" db="EMBL/GenBank/DDBJ databases">
        <title>Sequencing the genomes of 1000 actinobacteria strains.</title>
        <authorList>
            <person name="Klenk H.-P."/>
        </authorList>
    </citation>
    <scope>NUCLEOTIDE SEQUENCE [LARGE SCALE GENOMIC DNA]</scope>
    <source>
        <strain evidence="1 2">DSM 105369</strain>
    </source>
</reference>
<keyword evidence="2" id="KW-1185">Reference proteome</keyword>
<dbReference type="AlphaFoldDB" id="A0A839N6W2"/>
<sequence length="313" mass="35405">MRGQPTDTEDPEEIRRELLYLRKGRGYTGKRLAACRALRQVLGGLDLPEAVLRERLVFAICSLRDPDADVLLAVYALGEEVAGESRLQLRRDAYGKAHGIGREAVADRDTKAVDRLLVQLITGWYPKSPLPLRVPESHNAIVIASIHTRTIVENRRHVETRRWIRFMATFDGAEYVAIASPNAEPAYAGDGVRVQVVPVENGYVHRFWFPEPLNRGGLYTLESRIESDPNDDRWLTEDSMAFHEPTRSARFEVVFKGERPDIVWQFSGLTDVERPGRPSADRVLQADKNDAVRVTFHDQHGGLWCGVAWRSAL</sequence>
<accession>A0A839N6W2</accession>
<evidence type="ECO:0000313" key="1">
    <source>
        <dbReference type="EMBL" id="MBB2890955.1"/>
    </source>
</evidence>
<dbReference type="EMBL" id="JACHVQ010000001">
    <property type="protein sequence ID" value="MBB2890955.1"/>
    <property type="molecule type" value="Genomic_DNA"/>
</dbReference>
<proteinExistence type="predicted"/>
<dbReference type="RefSeq" id="WP_183319288.1">
    <property type="nucleotide sequence ID" value="NZ_JACHVQ010000001.1"/>
</dbReference>
<dbReference type="Proteomes" id="UP000559182">
    <property type="component" value="Unassembled WGS sequence"/>
</dbReference>